<evidence type="ECO:0000256" key="6">
    <source>
        <dbReference type="ARBA" id="ARBA00022835"/>
    </source>
</evidence>
<keyword evidence="4" id="KW-0963">Cytoplasm</keyword>
<dbReference type="Proteomes" id="UP000789572">
    <property type="component" value="Unassembled WGS sequence"/>
</dbReference>
<dbReference type="GO" id="GO:0000177">
    <property type="term" value="C:cytoplasmic exosome (RNase complex)"/>
    <property type="evidence" value="ECO:0007669"/>
    <property type="project" value="TreeGrafter"/>
</dbReference>
<keyword evidence="8" id="KW-0539">Nucleus</keyword>
<dbReference type="GO" id="GO:0000467">
    <property type="term" value="P:exonucleolytic trimming to generate mature 3'-end of 5.8S rRNA from tricistronic rRNA transcript (SSU-rRNA, 5.8S rRNA, LSU-rRNA)"/>
    <property type="evidence" value="ECO:0007669"/>
    <property type="project" value="TreeGrafter"/>
</dbReference>
<keyword evidence="12" id="KW-1185">Reference proteome</keyword>
<evidence type="ECO:0000313" key="12">
    <source>
        <dbReference type="Proteomes" id="UP000789572"/>
    </source>
</evidence>
<feature type="domain" description="Exoribonuclease phosphorolytic" evidence="10">
    <location>
        <begin position="2"/>
        <end position="122"/>
    </location>
</feature>
<evidence type="ECO:0000313" key="11">
    <source>
        <dbReference type="EMBL" id="CAG8561854.1"/>
    </source>
</evidence>
<dbReference type="InterPro" id="IPR001247">
    <property type="entry name" value="ExoRNase_PH_dom1"/>
</dbReference>
<name>A0A9N9BB07_9GLOM</name>
<organism evidence="11 12">
    <name type="scientific">Paraglomus occultum</name>
    <dbReference type="NCBI Taxonomy" id="144539"/>
    <lineage>
        <taxon>Eukaryota</taxon>
        <taxon>Fungi</taxon>
        <taxon>Fungi incertae sedis</taxon>
        <taxon>Mucoromycota</taxon>
        <taxon>Glomeromycotina</taxon>
        <taxon>Glomeromycetes</taxon>
        <taxon>Paraglomerales</taxon>
        <taxon>Paraglomeraceae</taxon>
        <taxon>Paraglomus</taxon>
    </lineage>
</organism>
<dbReference type="GO" id="GO:0071035">
    <property type="term" value="P:nuclear polyadenylation-dependent rRNA catabolic process"/>
    <property type="evidence" value="ECO:0007669"/>
    <property type="project" value="TreeGrafter"/>
</dbReference>
<dbReference type="InterPro" id="IPR020568">
    <property type="entry name" value="Ribosomal_Su5_D2-typ_SF"/>
</dbReference>
<dbReference type="SUPFAM" id="SSF54211">
    <property type="entry name" value="Ribosomal protein S5 domain 2-like"/>
    <property type="match status" value="1"/>
</dbReference>
<comment type="subcellular location">
    <subcellularLocation>
        <location evidence="1">Cytoplasm</location>
    </subcellularLocation>
    <subcellularLocation>
        <location evidence="2">Nucleus</location>
        <location evidence="2">Nucleolus</location>
    </subcellularLocation>
</comment>
<proteinExistence type="inferred from homology"/>
<dbReference type="GO" id="GO:0071038">
    <property type="term" value="P:TRAMP-dependent tRNA surveillance pathway"/>
    <property type="evidence" value="ECO:0007669"/>
    <property type="project" value="TreeGrafter"/>
</dbReference>
<sequence length="165" mass="17517">SVTTADGSAVVRIGNTSAICGIKAEVAEPNVNTPLEGYLVPNVELPPMCSPNFKPGPPSELAQVLSETVNKLLKGVRESLCIEEGKAVCVLYCDVVCINYDGNILDASVYAVVSALSNVRLPKITYDDGIVKATPDKTIELPLSRIPFSATFAIFDGFRDSSRPG</sequence>
<gene>
    <name evidence="11" type="ORF">POCULU_LOCUS5549</name>
</gene>
<protein>
    <recommendedName>
        <fullName evidence="9">Ribosomal RNA-processing protein 43</fullName>
    </recommendedName>
</protein>
<comment type="caution">
    <text evidence="11">The sequence shown here is derived from an EMBL/GenBank/DDBJ whole genome shotgun (WGS) entry which is preliminary data.</text>
</comment>
<evidence type="ECO:0000256" key="5">
    <source>
        <dbReference type="ARBA" id="ARBA00022552"/>
    </source>
</evidence>
<evidence type="ECO:0000259" key="10">
    <source>
        <dbReference type="Pfam" id="PF01138"/>
    </source>
</evidence>
<evidence type="ECO:0000256" key="7">
    <source>
        <dbReference type="ARBA" id="ARBA00022884"/>
    </source>
</evidence>
<dbReference type="GO" id="GO:0034475">
    <property type="term" value="P:U4 snRNA 3'-end processing"/>
    <property type="evidence" value="ECO:0007669"/>
    <property type="project" value="TreeGrafter"/>
</dbReference>
<dbReference type="GO" id="GO:0035925">
    <property type="term" value="F:mRNA 3'-UTR AU-rich region binding"/>
    <property type="evidence" value="ECO:0007669"/>
    <property type="project" value="TreeGrafter"/>
</dbReference>
<evidence type="ECO:0000256" key="4">
    <source>
        <dbReference type="ARBA" id="ARBA00022490"/>
    </source>
</evidence>
<accession>A0A9N9BB07</accession>
<evidence type="ECO:0000256" key="9">
    <source>
        <dbReference type="ARBA" id="ARBA00030617"/>
    </source>
</evidence>
<evidence type="ECO:0000256" key="1">
    <source>
        <dbReference type="ARBA" id="ARBA00004496"/>
    </source>
</evidence>
<dbReference type="GO" id="GO:0071028">
    <property type="term" value="P:nuclear mRNA surveillance"/>
    <property type="evidence" value="ECO:0007669"/>
    <property type="project" value="TreeGrafter"/>
</dbReference>
<dbReference type="GO" id="GO:0016075">
    <property type="term" value="P:rRNA catabolic process"/>
    <property type="evidence" value="ECO:0007669"/>
    <property type="project" value="TreeGrafter"/>
</dbReference>
<feature type="non-terminal residue" evidence="11">
    <location>
        <position position="1"/>
    </location>
</feature>
<evidence type="ECO:0000256" key="8">
    <source>
        <dbReference type="ARBA" id="ARBA00023242"/>
    </source>
</evidence>
<evidence type="ECO:0000256" key="2">
    <source>
        <dbReference type="ARBA" id="ARBA00004604"/>
    </source>
</evidence>
<dbReference type="GO" id="GO:0034473">
    <property type="term" value="P:U1 snRNA 3'-end processing"/>
    <property type="evidence" value="ECO:0007669"/>
    <property type="project" value="TreeGrafter"/>
</dbReference>
<dbReference type="Pfam" id="PF01138">
    <property type="entry name" value="RNase_PH"/>
    <property type="match status" value="1"/>
</dbReference>
<evidence type="ECO:0000256" key="3">
    <source>
        <dbReference type="ARBA" id="ARBA00006678"/>
    </source>
</evidence>
<keyword evidence="6" id="KW-0271">Exosome</keyword>
<reference evidence="11" key="1">
    <citation type="submission" date="2021-06" db="EMBL/GenBank/DDBJ databases">
        <authorList>
            <person name="Kallberg Y."/>
            <person name="Tangrot J."/>
            <person name="Rosling A."/>
        </authorList>
    </citation>
    <scope>NUCLEOTIDE SEQUENCE</scope>
    <source>
        <strain evidence="11">IA702</strain>
    </source>
</reference>
<dbReference type="EMBL" id="CAJVPJ010000869">
    <property type="protein sequence ID" value="CAG8561854.1"/>
    <property type="molecule type" value="Genomic_DNA"/>
</dbReference>
<keyword evidence="7" id="KW-0694">RNA-binding</keyword>
<dbReference type="GO" id="GO:0005730">
    <property type="term" value="C:nucleolus"/>
    <property type="evidence" value="ECO:0007669"/>
    <property type="project" value="UniProtKB-SubCell"/>
</dbReference>
<comment type="similarity">
    <text evidence="3">Belongs to the RNase PH family.</text>
</comment>
<dbReference type="PANTHER" id="PTHR11097:SF9">
    <property type="entry name" value="EXOSOME COMPLEX COMPONENT RRP43"/>
    <property type="match status" value="1"/>
</dbReference>
<dbReference type="GO" id="GO:0034476">
    <property type="term" value="P:U5 snRNA 3'-end processing"/>
    <property type="evidence" value="ECO:0007669"/>
    <property type="project" value="TreeGrafter"/>
</dbReference>
<dbReference type="GO" id="GO:0000176">
    <property type="term" value="C:nuclear exosome (RNase complex)"/>
    <property type="evidence" value="ECO:0007669"/>
    <property type="project" value="TreeGrafter"/>
</dbReference>
<dbReference type="PANTHER" id="PTHR11097">
    <property type="entry name" value="EXOSOME COMPLEX EXONUCLEASE RIBOSOMAL RNA PROCESSING PROTEIN"/>
    <property type="match status" value="1"/>
</dbReference>
<dbReference type="AlphaFoldDB" id="A0A9N9BB07"/>
<dbReference type="InterPro" id="IPR027408">
    <property type="entry name" value="PNPase/RNase_PH_dom_sf"/>
</dbReference>
<dbReference type="InterPro" id="IPR050590">
    <property type="entry name" value="Exosome_comp_Rrp42_subfam"/>
</dbReference>
<dbReference type="Gene3D" id="3.30.230.70">
    <property type="entry name" value="GHMP Kinase, N-terminal domain"/>
    <property type="match status" value="1"/>
</dbReference>
<dbReference type="OrthoDB" id="45882at2759"/>
<keyword evidence="5" id="KW-0698">rRNA processing</keyword>